<keyword evidence="6" id="KW-1185">Reference proteome</keyword>
<evidence type="ECO:0000256" key="2">
    <source>
        <dbReference type="RuleBase" id="RU003719"/>
    </source>
</evidence>
<evidence type="ECO:0000259" key="4">
    <source>
        <dbReference type="Pfam" id="PF02826"/>
    </source>
</evidence>
<comment type="similarity">
    <text evidence="2">Belongs to the D-isomer specific 2-hydroxyacid dehydrogenase family.</text>
</comment>
<name>A0A0C3SFD3_PHLG1</name>
<dbReference type="GO" id="GO:0051287">
    <property type="term" value="F:NAD binding"/>
    <property type="evidence" value="ECO:0007669"/>
    <property type="project" value="InterPro"/>
</dbReference>
<dbReference type="InterPro" id="IPR006139">
    <property type="entry name" value="D-isomer_2_OHA_DH_cat_dom"/>
</dbReference>
<evidence type="ECO:0000313" key="5">
    <source>
        <dbReference type="EMBL" id="KIP11885.1"/>
    </source>
</evidence>
<dbReference type="InterPro" id="IPR036291">
    <property type="entry name" value="NAD(P)-bd_dom_sf"/>
</dbReference>
<dbReference type="GO" id="GO:0016618">
    <property type="term" value="F:hydroxypyruvate reductase [NAD(P)H] activity"/>
    <property type="evidence" value="ECO:0007669"/>
    <property type="project" value="TreeGrafter"/>
</dbReference>
<dbReference type="PROSITE" id="PS00671">
    <property type="entry name" value="D_2_HYDROXYACID_DH_3"/>
    <property type="match status" value="1"/>
</dbReference>
<evidence type="ECO:0000256" key="1">
    <source>
        <dbReference type="ARBA" id="ARBA00023002"/>
    </source>
</evidence>
<dbReference type="InterPro" id="IPR029753">
    <property type="entry name" value="D-isomer_DH_CS"/>
</dbReference>
<reference evidence="5 6" key="1">
    <citation type="journal article" date="2014" name="PLoS Genet.">
        <title>Analysis of the Phlebiopsis gigantea genome, transcriptome and secretome provides insight into its pioneer colonization strategies of wood.</title>
        <authorList>
            <person name="Hori C."/>
            <person name="Ishida T."/>
            <person name="Igarashi K."/>
            <person name="Samejima M."/>
            <person name="Suzuki H."/>
            <person name="Master E."/>
            <person name="Ferreira P."/>
            <person name="Ruiz-Duenas F.J."/>
            <person name="Held B."/>
            <person name="Canessa P."/>
            <person name="Larrondo L.F."/>
            <person name="Schmoll M."/>
            <person name="Druzhinina I.S."/>
            <person name="Kubicek C.P."/>
            <person name="Gaskell J.A."/>
            <person name="Kersten P."/>
            <person name="St John F."/>
            <person name="Glasner J."/>
            <person name="Sabat G."/>
            <person name="Splinter BonDurant S."/>
            <person name="Syed K."/>
            <person name="Yadav J."/>
            <person name="Mgbeahuruike A.C."/>
            <person name="Kovalchuk A."/>
            <person name="Asiegbu F.O."/>
            <person name="Lackner G."/>
            <person name="Hoffmeister D."/>
            <person name="Rencoret J."/>
            <person name="Gutierrez A."/>
            <person name="Sun H."/>
            <person name="Lindquist E."/>
            <person name="Barry K."/>
            <person name="Riley R."/>
            <person name="Grigoriev I.V."/>
            <person name="Henrissat B."/>
            <person name="Kues U."/>
            <person name="Berka R.M."/>
            <person name="Martinez A.T."/>
            <person name="Covert S.F."/>
            <person name="Blanchette R.A."/>
            <person name="Cullen D."/>
        </authorList>
    </citation>
    <scope>NUCLEOTIDE SEQUENCE [LARGE SCALE GENOMIC DNA]</scope>
    <source>
        <strain evidence="5 6">11061_1 CR5-6</strain>
    </source>
</reference>
<dbReference type="InterPro" id="IPR050223">
    <property type="entry name" value="D-isomer_2-hydroxyacid_DH"/>
</dbReference>
<dbReference type="PANTHER" id="PTHR10996">
    <property type="entry name" value="2-HYDROXYACID DEHYDROGENASE-RELATED"/>
    <property type="match status" value="1"/>
</dbReference>
<dbReference type="PANTHER" id="PTHR10996:SF277">
    <property type="entry name" value="GLYOXYLATE REDUCTASE_HYDROXYPYRUVATE REDUCTASE"/>
    <property type="match status" value="1"/>
</dbReference>
<dbReference type="EMBL" id="KN840443">
    <property type="protein sequence ID" value="KIP11885.1"/>
    <property type="molecule type" value="Genomic_DNA"/>
</dbReference>
<dbReference type="Pfam" id="PF02826">
    <property type="entry name" value="2-Hacid_dh_C"/>
    <property type="match status" value="1"/>
</dbReference>
<proteinExistence type="inferred from homology"/>
<dbReference type="Proteomes" id="UP000053257">
    <property type="component" value="Unassembled WGS sequence"/>
</dbReference>
<dbReference type="SUPFAM" id="SSF52283">
    <property type="entry name" value="Formate/glycerate dehydrogenase catalytic domain-like"/>
    <property type="match status" value="1"/>
</dbReference>
<dbReference type="InterPro" id="IPR006140">
    <property type="entry name" value="D-isomer_DH_NAD-bd"/>
</dbReference>
<sequence length="352" mass="38309">MSSQAAPGSQKIKVVVSRHLGPDVMPLLLDRPELDVVVWPEERACDRRWLLENIVGATAALVMLSEKMDQEMFEAAGPGLRVISTMSVGYEHIDLKLAAERKVKIGYTPDVLTEAVADVSVMLAFMASRNVRETAELVARGDWSKTPWAPFVFCGPQLSASWINTTRTAGFIGLGRISKATLARLIPFGFTHCIYTGNPHSKPNLEADAQTAQKYGLQSVRRVGLDELAAESDVVFVLAPGGPETRHIVNESFLRKMKKTAVLVNTARGTLVDSDALAKALREKWIWGAGLDVIEGEPDVRLDHPLLKESRCVILPHIGSATNETRLGMGTLAVNNVLAGIQGKKLPAELDT</sequence>
<evidence type="ECO:0008006" key="7">
    <source>
        <dbReference type="Google" id="ProtNLM"/>
    </source>
</evidence>
<organism evidence="5 6">
    <name type="scientific">Phlebiopsis gigantea (strain 11061_1 CR5-6)</name>
    <name type="common">White-rot fungus</name>
    <name type="synonym">Peniophora gigantea</name>
    <dbReference type="NCBI Taxonomy" id="745531"/>
    <lineage>
        <taxon>Eukaryota</taxon>
        <taxon>Fungi</taxon>
        <taxon>Dikarya</taxon>
        <taxon>Basidiomycota</taxon>
        <taxon>Agaricomycotina</taxon>
        <taxon>Agaricomycetes</taxon>
        <taxon>Polyporales</taxon>
        <taxon>Phanerochaetaceae</taxon>
        <taxon>Phlebiopsis</taxon>
    </lineage>
</organism>
<dbReference type="STRING" id="745531.A0A0C3SFD3"/>
<dbReference type="Gene3D" id="3.40.50.720">
    <property type="entry name" value="NAD(P)-binding Rossmann-like Domain"/>
    <property type="match status" value="2"/>
</dbReference>
<dbReference type="SUPFAM" id="SSF51735">
    <property type="entry name" value="NAD(P)-binding Rossmann-fold domains"/>
    <property type="match status" value="1"/>
</dbReference>
<feature type="domain" description="D-isomer specific 2-hydroxyacid dehydrogenase catalytic" evidence="3">
    <location>
        <begin position="14"/>
        <end position="348"/>
    </location>
</feature>
<dbReference type="CDD" id="cd05301">
    <property type="entry name" value="GDH"/>
    <property type="match status" value="1"/>
</dbReference>
<evidence type="ECO:0000259" key="3">
    <source>
        <dbReference type="Pfam" id="PF00389"/>
    </source>
</evidence>
<dbReference type="GO" id="GO:0030267">
    <property type="term" value="F:glyoxylate reductase (NADPH) activity"/>
    <property type="evidence" value="ECO:0007669"/>
    <property type="project" value="TreeGrafter"/>
</dbReference>
<evidence type="ECO:0000313" key="6">
    <source>
        <dbReference type="Proteomes" id="UP000053257"/>
    </source>
</evidence>
<protein>
    <recommendedName>
        <fullName evidence="7">Glyoxylate reductase</fullName>
    </recommendedName>
</protein>
<dbReference type="Pfam" id="PF00389">
    <property type="entry name" value="2-Hacid_dh"/>
    <property type="match status" value="1"/>
</dbReference>
<gene>
    <name evidence="5" type="ORF">PHLGIDRAFT_98997</name>
</gene>
<keyword evidence="1 2" id="KW-0560">Oxidoreductase</keyword>
<dbReference type="GO" id="GO:0005829">
    <property type="term" value="C:cytosol"/>
    <property type="evidence" value="ECO:0007669"/>
    <property type="project" value="TreeGrafter"/>
</dbReference>
<dbReference type="AlphaFoldDB" id="A0A0C3SFD3"/>
<dbReference type="OrthoDB" id="9991913at2759"/>
<dbReference type="HOGENOM" id="CLU_019796_1_2_1"/>
<feature type="domain" description="D-isomer specific 2-hydroxyacid dehydrogenase NAD-binding" evidence="4">
    <location>
        <begin position="121"/>
        <end position="319"/>
    </location>
</feature>
<accession>A0A0C3SFD3</accession>